<reference evidence="10 11" key="1">
    <citation type="submission" date="2018-01" db="EMBL/GenBank/DDBJ databases">
        <title>The draft genome of an aniline degradation strain ANB-1.</title>
        <authorList>
            <person name="Zhang L."/>
            <person name="Jiang J."/>
        </authorList>
    </citation>
    <scope>NUCLEOTIDE SEQUENCE [LARGE SCALE GENOMIC DNA]</scope>
    <source>
        <strain evidence="10 11">ANB-1</strain>
    </source>
</reference>
<gene>
    <name evidence="10" type="ORF">C1I89_12640</name>
</gene>
<evidence type="ECO:0000256" key="4">
    <source>
        <dbReference type="ARBA" id="ARBA00022797"/>
    </source>
</evidence>
<dbReference type="SUPFAM" id="SSF54593">
    <property type="entry name" value="Glyoxalase/Bleomycin resistance protein/Dihydroxybiphenyl dioxygenase"/>
    <property type="match status" value="1"/>
</dbReference>
<dbReference type="PROSITE" id="PS00082">
    <property type="entry name" value="EXTRADIOL_DIOXYGENAS"/>
    <property type="match status" value="1"/>
</dbReference>
<dbReference type="InterPro" id="IPR029068">
    <property type="entry name" value="Glyas_Bleomycin-R_OHBP_Dase"/>
</dbReference>
<keyword evidence="5 8" id="KW-0223">Dioxygenase</keyword>
<dbReference type="GO" id="GO:0008198">
    <property type="term" value="F:ferrous iron binding"/>
    <property type="evidence" value="ECO:0007669"/>
    <property type="project" value="InterPro"/>
</dbReference>
<sequence length="177" mass="19787">MNSPRPVHGLHHFAWRCKNAEETRHFYEDILGLPLVHVIKKDHVPSTGDYCPYVHIFFRMADGSHIAFFDLGDDTAALPSPNTPSWVNHMALRVDSMEDLVAMKARLEAHGIEVLGVTDHDGYIESVYFFDPNGFRLELTVEVAPAEVVAGFAKTAHQTLRAWTDTQSGRTAGKGMQ</sequence>
<keyword evidence="11" id="KW-1185">Reference proteome</keyword>
<evidence type="ECO:0000256" key="2">
    <source>
        <dbReference type="ARBA" id="ARBA00008784"/>
    </source>
</evidence>
<dbReference type="InterPro" id="IPR000486">
    <property type="entry name" value="Xdiol_ring_cleave_dOase_1/2"/>
</dbReference>
<evidence type="ECO:0000256" key="8">
    <source>
        <dbReference type="RuleBase" id="RU000683"/>
    </source>
</evidence>
<dbReference type="AlphaFoldDB" id="A0A2N8KIR7"/>
<dbReference type="GO" id="GO:0051213">
    <property type="term" value="F:dioxygenase activity"/>
    <property type="evidence" value="ECO:0007669"/>
    <property type="project" value="UniProtKB-KW"/>
</dbReference>
<keyword evidence="6 8" id="KW-0560">Oxidoreductase</keyword>
<evidence type="ECO:0000259" key="9">
    <source>
        <dbReference type="PROSITE" id="PS51819"/>
    </source>
</evidence>
<proteinExistence type="inferred from homology"/>
<evidence type="ECO:0000313" key="11">
    <source>
        <dbReference type="Proteomes" id="UP000235994"/>
    </source>
</evidence>
<comment type="caution">
    <text evidence="10">The sequence shown here is derived from an EMBL/GenBank/DDBJ whole genome shotgun (WGS) entry which is preliminary data.</text>
</comment>
<feature type="domain" description="VOC" evidence="9">
    <location>
        <begin position="9"/>
        <end position="142"/>
    </location>
</feature>
<dbReference type="PROSITE" id="PS51819">
    <property type="entry name" value="VOC"/>
    <property type="match status" value="1"/>
</dbReference>
<evidence type="ECO:0000256" key="3">
    <source>
        <dbReference type="ARBA" id="ARBA00022723"/>
    </source>
</evidence>
<dbReference type="Proteomes" id="UP000235994">
    <property type="component" value="Unassembled WGS sequence"/>
</dbReference>
<keyword evidence="3" id="KW-0479">Metal-binding</keyword>
<dbReference type="InterPro" id="IPR050383">
    <property type="entry name" value="GlyoxalaseI/FosfomycinResist"/>
</dbReference>
<dbReference type="RefSeq" id="WP_102773127.1">
    <property type="nucleotide sequence ID" value="NZ_POQS01000003.1"/>
</dbReference>
<dbReference type="PANTHER" id="PTHR21366">
    <property type="entry name" value="GLYOXALASE FAMILY PROTEIN"/>
    <property type="match status" value="1"/>
</dbReference>
<comment type="similarity">
    <text evidence="2 8">Belongs to the extradiol ring-cleavage dioxygenase family.</text>
</comment>
<evidence type="ECO:0000256" key="1">
    <source>
        <dbReference type="ARBA" id="ARBA00001954"/>
    </source>
</evidence>
<dbReference type="Pfam" id="PF00903">
    <property type="entry name" value="Glyoxalase"/>
    <property type="match status" value="1"/>
</dbReference>
<dbReference type="InterPro" id="IPR004360">
    <property type="entry name" value="Glyas_Fos-R_dOase_dom"/>
</dbReference>
<evidence type="ECO:0000256" key="6">
    <source>
        <dbReference type="ARBA" id="ARBA00023002"/>
    </source>
</evidence>
<comment type="cofactor">
    <cofactor evidence="1 8">
        <name>Fe(2+)</name>
        <dbReference type="ChEBI" id="CHEBI:29033"/>
    </cofactor>
</comment>
<evidence type="ECO:0000256" key="5">
    <source>
        <dbReference type="ARBA" id="ARBA00022964"/>
    </source>
</evidence>
<dbReference type="CDD" id="cd06587">
    <property type="entry name" value="VOC"/>
    <property type="match status" value="1"/>
</dbReference>
<keyword evidence="7 8" id="KW-0408">Iron</keyword>
<dbReference type="InterPro" id="IPR037523">
    <property type="entry name" value="VOC_core"/>
</dbReference>
<organism evidence="10 11">
    <name type="scientific">Achromobacter pulmonis</name>
    <dbReference type="NCBI Taxonomy" id="1389932"/>
    <lineage>
        <taxon>Bacteria</taxon>
        <taxon>Pseudomonadati</taxon>
        <taxon>Pseudomonadota</taxon>
        <taxon>Betaproteobacteria</taxon>
        <taxon>Burkholderiales</taxon>
        <taxon>Alcaligenaceae</taxon>
        <taxon>Achromobacter</taxon>
    </lineage>
</organism>
<dbReference type="EMBL" id="POQS01000003">
    <property type="protein sequence ID" value="PND33337.1"/>
    <property type="molecule type" value="Genomic_DNA"/>
</dbReference>
<evidence type="ECO:0000313" key="10">
    <source>
        <dbReference type="EMBL" id="PND33337.1"/>
    </source>
</evidence>
<name>A0A2N8KIR7_9BURK</name>
<accession>A0A2N8KIR7</accession>
<dbReference type="PANTHER" id="PTHR21366:SF30">
    <property type="entry name" value="BLL2330 PROTEIN"/>
    <property type="match status" value="1"/>
</dbReference>
<evidence type="ECO:0000256" key="7">
    <source>
        <dbReference type="ARBA" id="ARBA00023004"/>
    </source>
</evidence>
<dbReference type="Gene3D" id="3.10.180.10">
    <property type="entry name" value="2,3-Dihydroxybiphenyl 1,2-Dioxygenase, domain 1"/>
    <property type="match status" value="1"/>
</dbReference>
<keyword evidence="4 8" id="KW-0058">Aromatic hydrocarbons catabolism</keyword>
<protein>
    <submittedName>
        <fullName evidence="10">Glyoxalase</fullName>
    </submittedName>
</protein>